<keyword evidence="4" id="KW-1185">Reference proteome</keyword>
<feature type="region of interest" description="Disordered" evidence="1">
    <location>
        <begin position="48"/>
        <end position="82"/>
    </location>
</feature>
<feature type="compositionally biased region" description="Basic and acidic residues" evidence="1">
    <location>
        <begin position="51"/>
        <end position="66"/>
    </location>
</feature>
<reference evidence="3" key="2">
    <citation type="submission" date="2025-05" db="UniProtKB">
        <authorList>
            <consortium name="EnsemblMetazoa"/>
        </authorList>
    </citation>
    <scope>IDENTIFICATION</scope>
    <source>
        <strain evidence="3">Foshan</strain>
    </source>
</reference>
<feature type="signal peptide" evidence="2">
    <location>
        <begin position="1"/>
        <end position="21"/>
    </location>
</feature>
<protein>
    <recommendedName>
        <fullName evidence="5">Orcokinin</fullName>
    </recommendedName>
</protein>
<keyword evidence="2" id="KW-0732">Signal</keyword>
<dbReference type="GeneID" id="109425743"/>
<dbReference type="RefSeq" id="XP_029720430.1">
    <property type="nucleotide sequence ID" value="XM_029864570.2"/>
</dbReference>
<sequence length="211" mass="24364">MFKLHVICAIFLFALLSWSNAQPVKDQEVEDLIYKLQQLKQLNDANQIAPADRHSSGGGEKERSHLAPDPSAEAGSMKTKRSLNNSDRRTLLYNYYARGLAPMYDKRNFDEIDRYSTFGGKRNFEFMNPQDRHSTIKRNFDEIDQWAGFNSRLRPSMSGYGKRNFDEIDRYGKFNKRLFREVEDLGGASPNSFKHSSNVADEMAVINEYSQ</sequence>
<evidence type="ECO:0000256" key="2">
    <source>
        <dbReference type="SAM" id="SignalP"/>
    </source>
</evidence>
<evidence type="ECO:0008006" key="5">
    <source>
        <dbReference type="Google" id="ProtNLM"/>
    </source>
</evidence>
<name>A0ABM1Z168_AEDAL</name>
<evidence type="ECO:0000256" key="1">
    <source>
        <dbReference type="SAM" id="MobiDB-lite"/>
    </source>
</evidence>
<organism evidence="3 4">
    <name type="scientific">Aedes albopictus</name>
    <name type="common">Asian tiger mosquito</name>
    <name type="synonym">Stegomyia albopicta</name>
    <dbReference type="NCBI Taxonomy" id="7160"/>
    <lineage>
        <taxon>Eukaryota</taxon>
        <taxon>Metazoa</taxon>
        <taxon>Ecdysozoa</taxon>
        <taxon>Arthropoda</taxon>
        <taxon>Hexapoda</taxon>
        <taxon>Insecta</taxon>
        <taxon>Pterygota</taxon>
        <taxon>Neoptera</taxon>
        <taxon>Endopterygota</taxon>
        <taxon>Diptera</taxon>
        <taxon>Nematocera</taxon>
        <taxon>Culicoidea</taxon>
        <taxon>Culicidae</taxon>
        <taxon>Culicinae</taxon>
        <taxon>Aedini</taxon>
        <taxon>Aedes</taxon>
        <taxon>Stegomyia</taxon>
    </lineage>
</organism>
<dbReference type="EnsemblMetazoa" id="AALFPA23_014010.R20336">
    <property type="protein sequence ID" value="AALFPA23_014010.P20336"/>
    <property type="gene ID" value="AALFPA23_014010"/>
</dbReference>
<evidence type="ECO:0000313" key="3">
    <source>
        <dbReference type="EnsemblMetazoa" id="AALFPA23_014010.P20336"/>
    </source>
</evidence>
<dbReference type="Proteomes" id="UP000069940">
    <property type="component" value="Unassembled WGS sequence"/>
</dbReference>
<proteinExistence type="predicted"/>
<feature type="chain" id="PRO_5047001492" description="Orcokinin" evidence="2">
    <location>
        <begin position="22"/>
        <end position="211"/>
    </location>
</feature>
<evidence type="ECO:0000313" key="4">
    <source>
        <dbReference type="Proteomes" id="UP000069940"/>
    </source>
</evidence>
<accession>A0ABM1Z168</accession>
<reference evidence="4" key="1">
    <citation type="journal article" date="2015" name="Proc. Natl. Acad. Sci. U.S.A.">
        <title>Genome sequence of the Asian Tiger mosquito, Aedes albopictus, reveals insights into its biology, genetics, and evolution.</title>
        <authorList>
            <person name="Chen X.G."/>
            <person name="Jiang X."/>
            <person name="Gu J."/>
            <person name="Xu M."/>
            <person name="Wu Y."/>
            <person name="Deng Y."/>
            <person name="Zhang C."/>
            <person name="Bonizzoni M."/>
            <person name="Dermauw W."/>
            <person name="Vontas J."/>
            <person name="Armbruster P."/>
            <person name="Huang X."/>
            <person name="Yang Y."/>
            <person name="Zhang H."/>
            <person name="He W."/>
            <person name="Peng H."/>
            <person name="Liu Y."/>
            <person name="Wu K."/>
            <person name="Chen J."/>
            <person name="Lirakis M."/>
            <person name="Topalis P."/>
            <person name="Van Leeuwen T."/>
            <person name="Hall A.B."/>
            <person name="Jiang X."/>
            <person name="Thorpe C."/>
            <person name="Mueller R.L."/>
            <person name="Sun C."/>
            <person name="Waterhouse R.M."/>
            <person name="Yan G."/>
            <person name="Tu Z.J."/>
            <person name="Fang X."/>
            <person name="James A.A."/>
        </authorList>
    </citation>
    <scope>NUCLEOTIDE SEQUENCE [LARGE SCALE GENOMIC DNA]</scope>
    <source>
        <strain evidence="4">Foshan</strain>
    </source>
</reference>